<dbReference type="InterPro" id="IPR050570">
    <property type="entry name" value="Cell_wall_metabolism_enzyme"/>
</dbReference>
<evidence type="ECO:0000313" key="3">
    <source>
        <dbReference type="EMBL" id="QDP40742.1"/>
    </source>
</evidence>
<keyword evidence="1" id="KW-0812">Transmembrane</keyword>
<dbReference type="RefSeq" id="WP_143894588.1">
    <property type="nucleotide sequence ID" value="NZ_CP041666.1"/>
</dbReference>
<dbReference type="Gene3D" id="2.70.70.10">
    <property type="entry name" value="Glucose Permease (Domain IIA)"/>
    <property type="match status" value="1"/>
</dbReference>
<dbReference type="GO" id="GO:0004222">
    <property type="term" value="F:metalloendopeptidase activity"/>
    <property type="evidence" value="ECO:0007669"/>
    <property type="project" value="TreeGrafter"/>
</dbReference>
<dbReference type="PANTHER" id="PTHR21666:SF274">
    <property type="entry name" value="STAGE IV SPORULATION PROTEIN FA"/>
    <property type="match status" value="1"/>
</dbReference>
<dbReference type="InterPro" id="IPR011055">
    <property type="entry name" value="Dup_hybrid_motif"/>
</dbReference>
<protein>
    <submittedName>
        <fullName evidence="3">M23 family metallopeptidase</fullName>
    </submittedName>
</protein>
<organism evidence="3 4">
    <name type="scientific">Radiobacillus deserti</name>
    <dbReference type="NCBI Taxonomy" id="2594883"/>
    <lineage>
        <taxon>Bacteria</taxon>
        <taxon>Bacillati</taxon>
        <taxon>Bacillota</taxon>
        <taxon>Bacilli</taxon>
        <taxon>Bacillales</taxon>
        <taxon>Bacillaceae</taxon>
        <taxon>Radiobacillus</taxon>
    </lineage>
</organism>
<dbReference type="AlphaFoldDB" id="A0A516KH74"/>
<keyword evidence="1" id="KW-0472">Membrane</keyword>
<feature type="transmembrane region" description="Helical" evidence="1">
    <location>
        <begin position="62"/>
        <end position="84"/>
    </location>
</feature>
<sequence>MKRDVNEIRKDIARRKKERTFSTTNYGSTRAFIPSVPQEEEKHGYLPFGDDSASPKRMNDKFVASFMIKTILAAVLFFGIAVLFKVDLKWSEEPKQWASSALTEEFPFAKVNQWYQERFGTPLAIGKTESVSGQASEQLALPVNGTISQTFQTTGQGIMITADKESKVLAMKAGTVIFAGNDRKTNKTVIVQHPDGSNSIYGNLTSIDVHQYQSVQSKEVIGKYNPATSEEKEVYFAVEKENKFVDPVKVMQVDERP</sequence>
<dbReference type="EMBL" id="CP041666">
    <property type="protein sequence ID" value="QDP40742.1"/>
    <property type="molecule type" value="Genomic_DNA"/>
</dbReference>
<dbReference type="InterPro" id="IPR016047">
    <property type="entry name" value="M23ase_b-sheet_dom"/>
</dbReference>
<evidence type="ECO:0000256" key="1">
    <source>
        <dbReference type="SAM" id="Phobius"/>
    </source>
</evidence>
<keyword evidence="4" id="KW-1185">Reference proteome</keyword>
<name>A0A516KH74_9BACI</name>
<evidence type="ECO:0000313" key="4">
    <source>
        <dbReference type="Proteomes" id="UP000315215"/>
    </source>
</evidence>
<dbReference type="KEGG" id="aqt:FN924_11415"/>
<evidence type="ECO:0000259" key="2">
    <source>
        <dbReference type="Pfam" id="PF01551"/>
    </source>
</evidence>
<dbReference type="Proteomes" id="UP000315215">
    <property type="component" value="Chromosome"/>
</dbReference>
<dbReference type="OrthoDB" id="2986589at2"/>
<dbReference type="Pfam" id="PF01551">
    <property type="entry name" value="Peptidase_M23"/>
    <property type="match status" value="1"/>
</dbReference>
<reference evidence="3 4" key="1">
    <citation type="submission" date="2019-07" db="EMBL/GenBank/DDBJ databases">
        <authorList>
            <person name="Li J."/>
        </authorList>
    </citation>
    <scope>NUCLEOTIDE SEQUENCE [LARGE SCALE GENOMIC DNA]</scope>
    <source>
        <strain evidence="3 4">TKL69</strain>
    </source>
</reference>
<dbReference type="CDD" id="cd12797">
    <property type="entry name" value="M23_peptidase"/>
    <property type="match status" value="1"/>
</dbReference>
<dbReference type="PANTHER" id="PTHR21666">
    <property type="entry name" value="PEPTIDASE-RELATED"/>
    <property type="match status" value="1"/>
</dbReference>
<keyword evidence="1" id="KW-1133">Transmembrane helix</keyword>
<accession>A0A516KH74</accession>
<proteinExistence type="predicted"/>
<gene>
    <name evidence="3" type="ORF">FN924_11415</name>
</gene>
<feature type="domain" description="M23ase beta-sheet core" evidence="2">
    <location>
        <begin position="156"/>
        <end position="247"/>
    </location>
</feature>
<dbReference type="SUPFAM" id="SSF51261">
    <property type="entry name" value="Duplicated hybrid motif"/>
    <property type="match status" value="1"/>
</dbReference>